<keyword evidence="2" id="KW-1185">Reference proteome</keyword>
<evidence type="ECO:0000313" key="1">
    <source>
        <dbReference type="EMBL" id="KAI3757886.1"/>
    </source>
</evidence>
<proteinExistence type="predicted"/>
<reference evidence="1 2" key="2">
    <citation type="journal article" date="2022" name="Mol. Ecol. Resour.">
        <title>The genomes of chicory, endive, great burdock and yacon provide insights into Asteraceae paleo-polyploidization history and plant inulin production.</title>
        <authorList>
            <person name="Fan W."/>
            <person name="Wang S."/>
            <person name="Wang H."/>
            <person name="Wang A."/>
            <person name="Jiang F."/>
            <person name="Liu H."/>
            <person name="Zhao H."/>
            <person name="Xu D."/>
            <person name="Zhang Y."/>
        </authorList>
    </citation>
    <scope>NUCLEOTIDE SEQUENCE [LARGE SCALE GENOMIC DNA]</scope>
    <source>
        <strain evidence="2">cv. Niubang</strain>
    </source>
</reference>
<evidence type="ECO:0000313" key="2">
    <source>
        <dbReference type="Proteomes" id="UP001055879"/>
    </source>
</evidence>
<name>A0ACB9EHG1_ARCLA</name>
<accession>A0ACB9EHG1</accession>
<reference evidence="2" key="1">
    <citation type="journal article" date="2022" name="Mol. Ecol. Resour.">
        <title>The genomes of chicory, endive, great burdock and yacon provide insights into Asteraceae palaeo-polyploidization history and plant inulin production.</title>
        <authorList>
            <person name="Fan W."/>
            <person name="Wang S."/>
            <person name="Wang H."/>
            <person name="Wang A."/>
            <person name="Jiang F."/>
            <person name="Liu H."/>
            <person name="Zhao H."/>
            <person name="Xu D."/>
            <person name="Zhang Y."/>
        </authorList>
    </citation>
    <scope>NUCLEOTIDE SEQUENCE [LARGE SCALE GENOMIC DNA]</scope>
    <source>
        <strain evidence="2">cv. Niubang</strain>
    </source>
</reference>
<organism evidence="1 2">
    <name type="scientific">Arctium lappa</name>
    <name type="common">Greater burdock</name>
    <name type="synonym">Lappa major</name>
    <dbReference type="NCBI Taxonomy" id="4217"/>
    <lineage>
        <taxon>Eukaryota</taxon>
        <taxon>Viridiplantae</taxon>
        <taxon>Streptophyta</taxon>
        <taxon>Embryophyta</taxon>
        <taxon>Tracheophyta</taxon>
        <taxon>Spermatophyta</taxon>
        <taxon>Magnoliopsida</taxon>
        <taxon>eudicotyledons</taxon>
        <taxon>Gunneridae</taxon>
        <taxon>Pentapetalae</taxon>
        <taxon>asterids</taxon>
        <taxon>campanulids</taxon>
        <taxon>Asterales</taxon>
        <taxon>Asteraceae</taxon>
        <taxon>Carduoideae</taxon>
        <taxon>Cardueae</taxon>
        <taxon>Arctiinae</taxon>
        <taxon>Arctium</taxon>
    </lineage>
</organism>
<protein>
    <submittedName>
        <fullName evidence="1">Uncharacterized protein</fullName>
    </submittedName>
</protein>
<comment type="caution">
    <text evidence="1">The sequence shown here is derived from an EMBL/GenBank/DDBJ whole genome shotgun (WGS) entry which is preliminary data.</text>
</comment>
<dbReference type="EMBL" id="CM042048">
    <property type="protein sequence ID" value="KAI3757886.1"/>
    <property type="molecule type" value="Genomic_DNA"/>
</dbReference>
<gene>
    <name evidence="1" type="ORF">L6452_05430</name>
</gene>
<sequence>MERMLTLNAFLFPTLFQHQNLTILLVTSFSLSAANNNKKEKKERPVNIINKPSFVCFYRKIESIIVANNNKLGKRVYGNAKNRRKEGKNRLRSKPFQIINRFSFNPRGNSVSKVQTKINCRSM</sequence>
<dbReference type="Proteomes" id="UP001055879">
    <property type="component" value="Linkage Group LG02"/>
</dbReference>